<dbReference type="Gene3D" id="3.60.21.10">
    <property type="match status" value="1"/>
</dbReference>
<name>A0A6B0GQJ7_9EURY</name>
<evidence type="ECO:0000313" key="3">
    <source>
        <dbReference type="Proteomes" id="UP000451471"/>
    </source>
</evidence>
<dbReference type="Pfam" id="PF12850">
    <property type="entry name" value="Metallophos_2"/>
    <property type="match status" value="1"/>
</dbReference>
<gene>
    <name evidence="2" type="ORF">GQS65_05425</name>
</gene>
<protein>
    <submittedName>
        <fullName evidence="2">Phosphoesterase</fullName>
    </submittedName>
</protein>
<organism evidence="2 3">
    <name type="scientific">Halomarina oriensis</name>
    <dbReference type="NCBI Taxonomy" id="671145"/>
    <lineage>
        <taxon>Archaea</taxon>
        <taxon>Methanobacteriati</taxon>
        <taxon>Methanobacteriota</taxon>
        <taxon>Stenosarchaea group</taxon>
        <taxon>Halobacteria</taxon>
        <taxon>Halobacteriales</taxon>
        <taxon>Natronomonadaceae</taxon>
        <taxon>Halomarina</taxon>
    </lineage>
</organism>
<dbReference type="PANTHER" id="PTHR39323">
    <property type="entry name" value="BLR1149 PROTEIN"/>
    <property type="match status" value="1"/>
</dbReference>
<evidence type="ECO:0000313" key="2">
    <source>
        <dbReference type="EMBL" id="MWG33938.1"/>
    </source>
</evidence>
<dbReference type="PIRSF" id="PIRSF000887">
    <property type="entry name" value="Pesterase_MJ0037"/>
    <property type="match status" value="1"/>
</dbReference>
<dbReference type="InterPro" id="IPR029052">
    <property type="entry name" value="Metallo-depent_PP-like"/>
</dbReference>
<proteinExistence type="predicted"/>
<keyword evidence="3" id="KW-1185">Reference proteome</keyword>
<dbReference type="Proteomes" id="UP000451471">
    <property type="component" value="Unassembled WGS sequence"/>
</dbReference>
<evidence type="ECO:0000259" key="1">
    <source>
        <dbReference type="Pfam" id="PF12850"/>
    </source>
</evidence>
<feature type="domain" description="Calcineurin-like phosphoesterase" evidence="1">
    <location>
        <begin position="21"/>
        <end position="161"/>
    </location>
</feature>
<reference evidence="2 3" key="1">
    <citation type="submission" date="2019-12" db="EMBL/GenBank/DDBJ databases">
        <title>Halocatena pleomorpha gen. nov. sp. nov., an extremely halophilic archaeon of family Halobacteriaceae isolated from saltpan soil.</title>
        <authorList>
            <person name="Pal Y."/>
            <person name="Verma A."/>
            <person name="Krishnamurthi S."/>
            <person name="Kumar P."/>
        </authorList>
    </citation>
    <scope>NUCLEOTIDE SEQUENCE [LARGE SCALE GENOMIC DNA]</scope>
    <source>
        <strain evidence="2 3">JCM 16495</strain>
    </source>
</reference>
<dbReference type="CDD" id="cd07391">
    <property type="entry name" value="MPP_PF1019"/>
    <property type="match status" value="1"/>
</dbReference>
<sequence length="261" mass="27745">MLEPVPGEPAAVADCDGERTLVVADYHAGLEVALRYDGVELRSAAGDRRQHLLGLLDSTAVDRVVFLGDLANAIGTPSREERRELTTLLGAVSERVPVTVVKGNHDGDVEAWASESERANAIDVTPTSGTRLGDVGFVHGHTWPASGVASADVVCMGHEHPTIRLEDEVGGARAERVWLRGPLVPDPFVERFSTTTDDGDGTGDPPTVTGELVVCPAFNDRLGGTWTNAGQGFLAPFLPEGMPEAEAYLLDGTRLGPYQRV</sequence>
<dbReference type="AlphaFoldDB" id="A0A6B0GQJ7"/>
<dbReference type="InterPro" id="IPR024654">
    <property type="entry name" value="Calcineurin-like_PHP_lpxH"/>
</dbReference>
<dbReference type="PANTHER" id="PTHR39323:SF1">
    <property type="entry name" value="BLR1149 PROTEIN"/>
    <property type="match status" value="1"/>
</dbReference>
<dbReference type="SUPFAM" id="SSF56300">
    <property type="entry name" value="Metallo-dependent phosphatases"/>
    <property type="match status" value="1"/>
</dbReference>
<accession>A0A6B0GQJ7</accession>
<dbReference type="EMBL" id="WSZK01000012">
    <property type="protein sequence ID" value="MWG33938.1"/>
    <property type="molecule type" value="Genomic_DNA"/>
</dbReference>
<dbReference type="InterPro" id="IPR024173">
    <property type="entry name" value="Pesterase_MJ0037-like"/>
</dbReference>
<comment type="caution">
    <text evidence="2">The sequence shown here is derived from an EMBL/GenBank/DDBJ whole genome shotgun (WGS) entry which is preliminary data.</text>
</comment>